<comment type="caution">
    <text evidence="1">The sequence shown here is derived from an EMBL/GenBank/DDBJ whole genome shotgun (WGS) entry which is preliminary data.</text>
</comment>
<sequence length="174" mass="19299">AKPDWEAIESVYRAGSLSIREIAAKHGVSDTAIRKRASANGWQRDLTDQVKKATRTKLVRSEVRSEVRRVGSQPEVRTDEDIIEQASSEAAEVVLGHRTDLADWRRIANKLRTFLDDVEITEDNHASIARTITAGVDAQIKLIKGERESYNIDGGDKNTATDNISDLMDDLAKG</sequence>
<protein>
    <recommendedName>
        <fullName evidence="3">Phage terminase small subunit</fullName>
    </recommendedName>
</protein>
<dbReference type="EMBL" id="VCDP01000030">
    <property type="protein sequence ID" value="MDX7999365.1"/>
    <property type="molecule type" value="Genomic_DNA"/>
</dbReference>
<dbReference type="Proteomes" id="UP001271640">
    <property type="component" value="Unassembled WGS sequence"/>
</dbReference>
<dbReference type="RefSeq" id="WP_319926087.1">
    <property type="nucleotide sequence ID" value="NZ_VCDP01000030.1"/>
</dbReference>
<proteinExistence type="predicted"/>
<evidence type="ECO:0000313" key="2">
    <source>
        <dbReference type="Proteomes" id="UP001271640"/>
    </source>
</evidence>
<organism evidence="1 2">
    <name type="scientific">Xenorhabdus littoralis</name>
    <dbReference type="NCBI Taxonomy" id="2582835"/>
    <lineage>
        <taxon>Bacteria</taxon>
        <taxon>Pseudomonadati</taxon>
        <taxon>Pseudomonadota</taxon>
        <taxon>Gammaproteobacteria</taxon>
        <taxon>Enterobacterales</taxon>
        <taxon>Morganellaceae</taxon>
        <taxon>Xenorhabdus</taxon>
    </lineage>
</organism>
<evidence type="ECO:0000313" key="1">
    <source>
        <dbReference type="EMBL" id="MDX7999365.1"/>
    </source>
</evidence>
<feature type="non-terminal residue" evidence="1">
    <location>
        <position position="1"/>
    </location>
</feature>
<accession>A0ABU4SL80</accession>
<reference evidence="2" key="1">
    <citation type="journal article" date="2024" name="Toxins">
        <title>Genome Sequence Analysis of Native Xenorhabdus Strains Isolated from Entomopathogenic Nematodes in Argentina.</title>
        <authorList>
            <person name="Palma L."/>
            <person name="Frizzo L."/>
            <person name="Kaiser S."/>
            <person name="Berry C."/>
            <person name="Caballero P."/>
            <person name="Bode H.B."/>
            <person name="Del Valle E.E."/>
        </authorList>
    </citation>
    <scope>NUCLEOTIDE SEQUENCE [LARGE SCALE GENOMIC DNA]</scope>
    <source>
        <strain evidence="2">Reich</strain>
    </source>
</reference>
<keyword evidence="2" id="KW-1185">Reference proteome</keyword>
<name>A0ABU4SL80_9GAMM</name>
<evidence type="ECO:0008006" key="3">
    <source>
        <dbReference type="Google" id="ProtNLM"/>
    </source>
</evidence>
<gene>
    <name evidence="1" type="ORF">FE394_09145</name>
</gene>